<accession>A0A6N2YDU9</accession>
<protein>
    <submittedName>
        <fullName evidence="2">WLM domain protein</fullName>
    </submittedName>
</protein>
<dbReference type="CDD" id="cd07344">
    <property type="entry name" value="M48_yhfN_like"/>
    <property type="match status" value="1"/>
</dbReference>
<proteinExistence type="predicted"/>
<dbReference type="InterPro" id="IPR053136">
    <property type="entry name" value="UTP_pyrophosphatase-like"/>
</dbReference>
<feature type="domain" description="YgjP-like metallopeptidase" evidence="1">
    <location>
        <begin position="23"/>
        <end position="222"/>
    </location>
</feature>
<dbReference type="AlphaFoldDB" id="A0A6N2YDU9"/>
<dbReference type="EMBL" id="CACRTO010000005">
    <property type="protein sequence ID" value="VYT65005.1"/>
    <property type="molecule type" value="Genomic_DNA"/>
</dbReference>
<evidence type="ECO:0000259" key="1">
    <source>
        <dbReference type="Pfam" id="PF01863"/>
    </source>
</evidence>
<organism evidence="2">
    <name type="scientific">Clostridium tertium</name>
    <dbReference type="NCBI Taxonomy" id="1559"/>
    <lineage>
        <taxon>Bacteria</taxon>
        <taxon>Bacillati</taxon>
        <taxon>Bacillota</taxon>
        <taxon>Clostridia</taxon>
        <taxon>Eubacteriales</taxon>
        <taxon>Clostridiaceae</taxon>
        <taxon>Clostridium</taxon>
    </lineage>
</organism>
<dbReference type="PANTHER" id="PTHR30399:SF1">
    <property type="entry name" value="UTP PYROPHOSPHATASE"/>
    <property type="match status" value="1"/>
</dbReference>
<dbReference type="InterPro" id="IPR002725">
    <property type="entry name" value="YgjP-like_metallopeptidase"/>
</dbReference>
<evidence type="ECO:0000313" key="2">
    <source>
        <dbReference type="EMBL" id="VYT65005.1"/>
    </source>
</evidence>
<reference evidence="2" key="1">
    <citation type="submission" date="2019-11" db="EMBL/GenBank/DDBJ databases">
        <authorList>
            <person name="Feng L."/>
        </authorList>
    </citation>
    <scope>NUCLEOTIDE SEQUENCE</scope>
    <source>
        <strain evidence="2">CTertiumLFYP3</strain>
    </source>
</reference>
<sequence>MIRKSLRLRNEIIHYKIIYKNKKNLSIKLNGDKEIIVYSPYGVSDEYIEKIIRKKENWIISNLNKIEKNNFNDESYIIYRGKKFLKKVEEANIDKIVLNVDSITIRSKSLESNYINDLIYKWYIEMANEIILARTKMLSYKNNLIPSRILIKSQKSRWGSCNSKREVRLNWRLILMPEEVMDYIIVHELCHLKHMNHSSYFWDLVNELQPDFKTSKRWLKENGLAILRIK</sequence>
<gene>
    <name evidence="2" type="ORF">CTLFYP3_00344</name>
</gene>
<dbReference type="PANTHER" id="PTHR30399">
    <property type="entry name" value="UNCHARACTERIZED PROTEIN YGJP"/>
    <property type="match status" value="1"/>
</dbReference>
<name>A0A6N2YDU9_9CLOT</name>
<dbReference type="Gene3D" id="3.30.2010.10">
    <property type="entry name" value="Metalloproteases ('zincins'), catalytic domain"/>
    <property type="match status" value="1"/>
</dbReference>
<dbReference type="RefSeq" id="WP_156624370.1">
    <property type="nucleotide sequence ID" value="NZ_CACRTO010000005.1"/>
</dbReference>
<dbReference type="Pfam" id="PF01863">
    <property type="entry name" value="YgjP-like"/>
    <property type="match status" value="1"/>
</dbReference>